<evidence type="ECO:0000313" key="15">
    <source>
        <dbReference type="Proteomes" id="UP001454036"/>
    </source>
</evidence>
<comment type="caution">
    <text evidence="14">The sequence shown here is derived from an EMBL/GenBank/DDBJ whole genome shotgun (WGS) entry which is preliminary data.</text>
</comment>
<feature type="domain" description="DEAD-box RNA helicase Q" evidence="13">
    <location>
        <begin position="28"/>
        <end position="56"/>
    </location>
</feature>
<dbReference type="InterPro" id="IPR027417">
    <property type="entry name" value="P-loop_NTPase"/>
</dbReference>
<dbReference type="CDD" id="cd18787">
    <property type="entry name" value="SF2_C_DEAD"/>
    <property type="match status" value="1"/>
</dbReference>
<keyword evidence="6" id="KW-0067">ATP-binding</keyword>
<evidence type="ECO:0000256" key="7">
    <source>
        <dbReference type="ARBA" id="ARBA00022884"/>
    </source>
</evidence>
<dbReference type="SMART" id="SM00487">
    <property type="entry name" value="DEXDc"/>
    <property type="match status" value="1"/>
</dbReference>
<sequence>MSTSEELWVSSKAELKRREKQRKKSKSGGFESLGLSKKIYNGVKKKGYKVPTPIQRKTMPLILEGNDVVAMARTGSGKTAAFLVPMLEKLNTHVGQTGVRALILSPTRDLALQTLKFARDLARYTDLRICLLVGGDSMEGQFEELAQSPDVIIATPGRLMHHLAEVDDMSLRTVEYVVFDEADCLFSMGFAEQLHNILGQLSENRQTLLFSATMPSALAEFAKAGLRDPRLVRLDLETKISPDLTLTFFTLRQEEKFSALLYLIREHLSSDQQSLIFVSTKYHVEFLNLLIREEGIEPSLCYGDMDQDARKIHVSRFRARKTMLLIVTDVAARGIDIPLLDNVINFDFPCKPKLFIHRVGRAARAGRTGTAFSLVTSEDMPYVLDLHLFLSKPIKAAPTEEEVLRDTEGAMSKLEQLIASGVTVYGRFPQTVLDLLSDRVREIMDSSIELDAMIKPCAKAFGLYTRTKAKPSRESIKRVKDLPREGLHPIFKNVLSGNELTALAFSERLKAFRPKQTVLEADGEAGRLKNQQKSAGQFADVMKKKRAIHEEVIKKVQEQRARDDMPKEDPPEPVLEIRLGKQVSGSKRKATSFKDDEYFISPIPTNQHFEAGLSVRANEGFESNRFEAAVLDLVSDDKNGLRKQKTTYHWDKRHKKYVKLNNGDRVTASGKIKTEGGAKVKASKTGIYKKWKDGSHSKVSLRGSNDRTDEESTSMSGSRGMHGDNRRFRGGKKQHAIPNAHVRSEIKDMEQIRKERQTKADRQSYVKSKSKKGKFGGKNGKRGVKGGKGRNKK</sequence>
<dbReference type="Gene3D" id="3.40.50.300">
    <property type="entry name" value="P-loop containing nucleotide triphosphate hydrolases"/>
    <property type="match status" value="2"/>
</dbReference>
<keyword evidence="5 14" id="KW-0347">Helicase</keyword>
<dbReference type="Pfam" id="PF00271">
    <property type="entry name" value="Helicase_C"/>
    <property type="match status" value="1"/>
</dbReference>
<evidence type="ECO:0000259" key="13">
    <source>
        <dbReference type="PROSITE" id="PS51195"/>
    </source>
</evidence>
<dbReference type="PROSITE" id="PS51194">
    <property type="entry name" value="HELICASE_CTER"/>
    <property type="match status" value="1"/>
</dbReference>
<dbReference type="InterPro" id="IPR011545">
    <property type="entry name" value="DEAD/DEAH_box_helicase_dom"/>
</dbReference>
<feature type="region of interest" description="Disordered" evidence="10">
    <location>
        <begin position="1"/>
        <end position="29"/>
    </location>
</feature>
<feature type="domain" description="Helicase ATP-binding" evidence="11">
    <location>
        <begin position="59"/>
        <end position="232"/>
    </location>
</feature>
<feature type="domain" description="Helicase C-terminal" evidence="12">
    <location>
        <begin position="256"/>
        <end position="405"/>
    </location>
</feature>
<feature type="compositionally biased region" description="Basic residues" evidence="10">
    <location>
        <begin position="768"/>
        <end position="793"/>
    </location>
</feature>
<comment type="similarity">
    <text evidence="1">Belongs to the DEAD box helicase family. DDX54/DBP10 subfamily.</text>
</comment>
<keyword evidence="3" id="KW-0547">Nucleotide-binding</keyword>
<dbReference type="InterPro" id="IPR050079">
    <property type="entry name" value="DEAD_box_RNA_helicase"/>
</dbReference>
<dbReference type="GO" id="GO:0005634">
    <property type="term" value="C:nucleus"/>
    <property type="evidence" value="ECO:0007669"/>
    <property type="project" value="InterPro"/>
</dbReference>
<evidence type="ECO:0000256" key="2">
    <source>
        <dbReference type="ARBA" id="ARBA00012552"/>
    </source>
</evidence>
<dbReference type="SMART" id="SM00490">
    <property type="entry name" value="HELICc"/>
    <property type="match status" value="1"/>
</dbReference>
<dbReference type="InterPro" id="IPR012541">
    <property type="entry name" value="DBP10_C"/>
</dbReference>
<organism evidence="14 15">
    <name type="scientific">Lithospermum erythrorhizon</name>
    <name type="common">Purple gromwell</name>
    <name type="synonym">Lithospermum officinale var. erythrorhizon</name>
    <dbReference type="NCBI Taxonomy" id="34254"/>
    <lineage>
        <taxon>Eukaryota</taxon>
        <taxon>Viridiplantae</taxon>
        <taxon>Streptophyta</taxon>
        <taxon>Embryophyta</taxon>
        <taxon>Tracheophyta</taxon>
        <taxon>Spermatophyta</taxon>
        <taxon>Magnoliopsida</taxon>
        <taxon>eudicotyledons</taxon>
        <taxon>Gunneridae</taxon>
        <taxon>Pentapetalae</taxon>
        <taxon>asterids</taxon>
        <taxon>lamiids</taxon>
        <taxon>Boraginales</taxon>
        <taxon>Boraginaceae</taxon>
        <taxon>Boraginoideae</taxon>
        <taxon>Lithospermeae</taxon>
        <taxon>Lithospermum</taxon>
    </lineage>
</organism>
<dbReference type="GO" id="GO:0016787">
    <property type="term" value="F:hydrolase activity"/>
    <property type="evidence" value="ECO:0007669"/>
    <property type="project" value="UniProtKB-KW"/>
</dbReference>
<reference evidence="14 15" key="1">
    <citation type="submission" date="2024-01" db="EMBL/GenBank/DDBJ databases">
        <title>The complete chloroplast genome sequence of Lithospermum erythrorhizon: insights into the phylogenetic relationship among Boraginaceae species and the maternal lineages of purple gromwells.</title>
        <authorList>
            <person name="Okada T."/>
            <person name="Watanabe K."/>
        </authorList>
    </citation>
    <scope>NUCLEOTIDE SEQUENCE [LARGE SCALE GENOMIC DNA]</scope>
</reference>
<dbReference type="GO" id="GO:0003723">
    <property type="term" value="F:RNA binding"/>
    <property type="evidence" value="ECO:0007669"/>
    <property type="project" value="UniProtKB-KW"/>
</dbReference>
<dbReference type="SUPFAM" id="SSF52540">
    <property type="entry name" value="P-loop containing nucleoside triphosphate hydrolases"/>
    <property type="match status" value="1"/>
</dbReference>
<evidence type="ECO:0000256" key="9">
    <source>
        <dbReference type="PROSITE-ProRule" id="PRU00552"/>
    </source>
</evidence>
<dbReference type="PANTHER" id="PTHR47959">
    <property type="entry name" value="ATP-DEPENDENT RNA HELICASE RHLE-RELATED"/>
    <property type="match status" value="1"/>
</dbReference>
<evidence type="ECO:0000313" key="14">
    <source>
        <dbReference type="EMBL" id="GAA0159674.1"/>
    </source>
</evidence>
<name>A0AAV3Q6J2_LITER</name>
<dbReference type="Pfam" id="PF00270">
    <property type="entry name" value="DEAD"/>
    <property type="match status" value="1"/>
</dbReference>
<gene>
    <name evidence="14" type="ORF">LIER_16394</name>
</gene>
<dbReference type="InterPro" id="IPR014014">
    <property type="entry name" value="RNA_helicase_DEAD_Q_motif"/>
</dbReference>
<feature type="region of interest" description="Disordered" evidence="10">
    <location>
        <begin position="694"/>
        <end position="793"/>
    </location>
</feature>
<dbReference type="PROSITE" id="PS51195">
    <property type="entry name" value="Q_MOTIF"/>
    <property type="match status" value="1"/>
</dbReference>
<dbReference type="InterPro" id="IPR001650">
    <property type="entry name" value="Helicase_C-like"/>
</dbReference>
<dbReference type="EC" id="3.6.4.13" evidence="2"/>
<comment type="catalytic activity">
    <reaction evidence="8">
        <text>ATP + H2O = ADP + phosphate + H(+)</text>
        <dbReference type="Rhea" id="RHEA:13065"/>
        <dbReference type="ChEBI" id="CHEBI:15377"/>
        <dbReference type="ChEBI" id="CHEBI:15378"/>
        <dbReference type="ChEBI" id="CHEBI:30616"/>
        <dbReference type="ChEBI" id="CHEBI:43474"/>
        <dbReference type="ChEBI" id="CHEBI:456216"/>
        <dbReference type="EC" id="3.6.4.13"/>
    </reaction>
</comment>
<dbReference type="AlphaFoldDB" id="A0AAV3Q6J2"/>
<evidence type="ECO:0000259" key="12">
    <source>
        <dbReference type="PROSITE" id="PS51194"/>
    </source>
</evidence>
<evidence type="ECO:0000256" key="8">
    <source>
        <dbReference type="ARBA" id="ARBA00047984"/>
    </source>
</evidence>
<evidence type="ECO:0000259" key="11">
    <source>
        <dbReference type="PROSITE" id="PS51192"/>
    </source>
</evidence>
<evidence type="ECO:0000256" key="1">
    <source>
        <dbReference type="ARBA" id="ARBA00010379"/>
    </source>
</evidence>
<dbReference type="InterPro" id="IPR033517">
    <property type="entry name" value="DDX54/DBP10_DEAD-box_helicase"/>
</dbReference>
<dbReference type="CDD" id="cd17959">
    <property type="entry name" value="DEADc_DDX54"/>
    <property type="match status" value="1"/>
</dbReference>
<keyword evidence="7" id="KW-0694">RNA-binding</keyword>
<feature type="compositionally biased region" description="Basic and acidic residues" evidence="10">
    <location>
        <begin position="742"/>
        <end position="764"/>
    </location>
</feature>
<dbReference type="PROSITE" id="PS51192">
    <property type="entry name" value="HELICASE_ATP_BIND_1"/>
    <property type="match status" value="1"/>
</dbReference>
<evidence type="ECO:0000256" key="5">
    <source>
        <dbReference type="ARBA" id="ARBA00022806"/>
    </source>
</evidence>
<dbReference type="GO" id="GO:0003724">
    <property type="term" value="F:RNA helicase activity"/>
    <property type="evidence" value="ECO:0007669"/>
    <property type="project" value="UniProtKB-EC"/>
</dbReference>
<dbReference type="SMART" id="SM01123">
    <property type="entry name" value="DBP10CT"/>
    <property type="match status" value="1"/>
</dbReference>
<dbReference type="PANTHER" id="PTHR47959:SF8">
    <property type="entry name" value="RNA HELICASE"/>
    <property type="match status" value="1"/>
</dbReference>
<feature type="short sequence motif" description="Q motif" evidence="9">
    <location>
        <begin position="28"/>
        <end position="56"/>
    </location>
</feature>
<accession>A0AAV3Q6J2</accession>
<protein>
    <recommendedName>
        <fullName evidence="2">RNA helicase</fullName>
        <ecNumber evidence="2">3.6.4.13</ecNumber>
    </recommendedName>
</protein>
<keyword evidence="4" id="KW-0378">Hydrolase</keyword>
<dbReference type="Pfam" id="PF08147">
    <property type="entry name" value="DBP10CT"/>
    <property type="match status" value="1"/>
</dbReference>
<dbReference type="InterPro" id="IPR014001">
    <property type="entry name" value="Helicase_ATP-bd"/>
</dbReference>
<keyword evidence="15" id="KW-1185">Reference proteome</keyword>
<dbReference type="GO" id="GO:0005829">
    <property type="term" value="C:cytosol"/>
    <property type="evidence" value="ECO:0007669"/>
    <property type="project" value="TreeGrafter"/>
</dbReference>
<dbReference type="GO" id="GO:0005524">
    <property type="term" value="F:ATP binding"/>
    <property type="evidence" value="ECO:0007669"/>
    <property type="project" value="UniProtKB-KW"/>
</dbReference>
<evidence type="ECO:0000256" key="3">
    <source>
        <dbReference type="ARBA" id="ARBA00022741"/>
    </source>
</evidence>
<evidence type="ECO:0000256" key="6">
    <source>
        <dbReference type="ARBA" id="ARBA00022840"/>
    </source>
</evidence>
<evidence type="ECO:0000256" key="4">
    <source>
        <dbReference type="ARBA" id="ARBA00022801"/>
    </source>
</evidence>
<dbReference type="EMBL" id="BAABME010003657">
    <property type="protein sequence ID" value="GAA0159674.1"/>
    <property type="molecule type" value="Genomic_DNA"/>
</dbReference>
<evidence type="ECO:0000256" key="10">
    <source>
        <dbReference type="SAM" id="MobiDB-lite"/>
    </source>
</evidence>
<dbReference type="Proteomes" id="UP001454036">
    <property type="component" value="Unassembled WGS sequence"/>
</dbReference>
<proteinExistence type="inferred from homology"/>